<evidence type="ECO:0000313" key="2">
    <source>
        <dbReference type="Proteomes" id="UP000223044"/>
    </source>
</evidence>
<proteinExistence type="predicted"/>
<dbReference type="Gene3D" id="3.30.40.220">
    <property type="match status" value="1"/>
</dbReference>
<accession>A0A0P0UW59</accession>
<keyword evidence="2" id="KW-1185">Reference proteome</keyword>
<name>A0A0P0UW59_9CAUD</name>
<organism evidence="1 2">
    <name type="scientific">Pectobacterium phage PPWS1</name>
    <dbReference type="NCBI Taxonomy" id="1685500"/>
    <lineage>
        <taxon>Viruses</taxon>
        <taxon>Duplodnaviria</taxon>
        <taxon>Heunggongvirae</taxon>
        <taxon>Uroviricota</taxon>
        <taxon>Caudoviricetes</taxon>
        <taxon>Autographivirales</taxon>
        <taxon>Autoscriptoviridae</taxon>
        <taxon>Corkvirinae</taxon>
        <taxon>Kotilavirus</taxon>
        <taxon>Kotilavirus PPWS1</taxon>
    </lineage>
</organism>
<dbReference type="EMBL" id="LC063634">
    <property type="protein sequence ID" value="BAS69549.1"/>
    <property type="molecule type" value="Genomic_DNA"/>
</dbReference>
<evidence type="ECO:0000313" key="1">
    <source>
        <dbReference type="EMBL" id="BAS69549.1"/>
    </source>
</evidence>
<dbReference type="GeneID" id="54975731"/>
<protein>
    <submittedName>
        <fullName evidence="1">Uncharacterized protein</fullName>
    </submittedName>
</protein>
<dbReference type="RefSeq" id="YP_009785664.1">
    <property type="nucleotide sequence ID" value="NC_047758.1"/>
</dbReference>
<reference evidence="1 2" key="1">
    <citation type="journal article" date="2016" name="Genome Announc.">
        <title>Genome Sequence of Pectobacterium carotovorum Phage PPWS1, Isolated from Japanese Horseradish [Eutrema japonicum (Miq.) Koidz] Showing Soft-Rot Symptoms.</title>
        <authorList>
            <person name="Hirata H."/>
            <person name="Kashihara M."/>
            <person name="Horiike T."/>
            <person name="Suzuki T."/>
            <person name="Dohra H."/>
            <person name="Netsu O."/>
            <person name="Tsuyumu S."/>
        </authorList>
    </citation>
    <scope>NUCLEOTIDE SEQUENCE [LARGE SCALE GENOMIC DNA]</scope>
</reference>
<dbReference type="KEGG" id="vg:54975731"/>
<dbReference type="Proteomes" id="UP000223044">
    <property type="component" value="Segment"/>
</dbReference>
<sequence>MESKQCSACNQLLSIDHFSKSGRSENTFRGAPKAQRYSSRCKSCASEYAKEWRQRNPDYKKPNRNRNPEQQLLYSFIRSRLSDAKARSDNVTVTFDELLASWTGYCSISGLPINMTKGSLDVGSLDQIVAGAGYTPGNVQWVSWRVNRAKGDQTQAQFIEMCRAVLNV</sequence>